<evidence type="ECO:0000259" key="3">
    <source>
        <dbReference type="Pfam" id="PF02719"/>
    </source>
</evidence>
<dbReference type="Gene3D" id="3.40.50.720">
    <property type="entry name" value="NAD(P)-binding Rossmann-like Domain"/>
    <property type="match status" value="2"/>
</dbReference>
<accession>A0AA42DQM6</accession>
<dbReference type="AlphaFoldDB" id="A0AA42DQM6"/>
<reference evidence="4" key="1">
    <citation type="journal article" date="2023" name="Int. J. Syst. Evol. Microbiol.">
        <title>&lt;i&gt;Holtiella tumoricola&lt;/i&gt; gen. nov. sp. nov., isolated from a human clinical sample.</title>
        <authorList>
            <person name="Allen-Vercoe E."/>
            <person name="Daigneault M.C."/>
            <person name="Vancuren S.J."/>
            <person name="Cochrane K."/>
            <person name="O'Neal L.L."/>
            <person name="Sankaranarayanan K."/>
            <person name="Lawson P.A."/>
        </authorList>
    </citation>
    <scope>NUCLEOTIDE SEQUENCE</scope>
    <source>
        <strain evidence="4">CC70A</strain>
    </source>
</reference>
<dbReference type="Pfam" id="PF02719">
    <property type="entry name" value="Polysacc_synt_2"/>
    <property type="match status" value="1"/>
</dbReference>
<dbReference type="PANTHER" id="PTHR43318:SF1">
    <property type="entry name" value="POLYSACCHARIDE BIOSYNTHESIS PROTEIN EPSC-RELATED"/>
    <property type="match status" value="1"/>
</dbReference>
<dbReference type="InterPro" id="IPR029063">
    <property type="entry name" value="SAM-dependent_MTases_sf"/>
</dbReference>
<feature type="transmembrane region" description="Helical" evidence="2">
    <location>
        <begin position="41"/>
        <end position="62"/>
    </location>
</feature>
<keyword evidence="2" id="KW-0472">Membrane</keyword>
<gene>
    <name evidence="4" type="ORF">PBV87_17095</name>
</gene>
<evidence type="ECO:0000256" key="2">
    <source>
        <dbReference type="SAM" id="Phobius"/>
    </source>
</evidence>
<feature type="transmembrane region" description="Helical" evidence="2">
    <location>
        <begin position="7"/>
        <end position="29"/>
    </location>
</feature>
<dbReference type="Proteomes" id="UP001169242">
    <property type="component" value="Unassembled WGS sequence"/>
</dbReference>
<evidence type="ECO:0000313" key="5">
    <source>
        <dbReference type="Proteomes" id="UP001169242"/>
    </source>
</evidence>
<feature type="transmembrane region" description="Helical" evidence="2">
    <location>
        <begin position="104"/>
        <end position="122"/>
    </location>
</feature>
<dbReference type="SUPFAM" id="SSF53335">
    <property type="entry name" value="S-adenosyl-L-methionine-dependent methyltransferases"/>
    <property type="match status" value="1"/>
</dbReference>
<name>A0AA42DQM6_9FIRM</name>
<keyword evidence="5" id="KW-1185">Reference proteome</keyword>
<comment type="similarity">
    <text evidence="1">Belongs to the polysaccharide synthase family.</text>
</comment>
<dbReference type="InterPro" id="IPR036291">
    <property type="entry name" value="NAD(P)-bd_dom_sf"/>
</dbReference>
<keyword evidence="2" id="KW-1133">Transmembrane helix</keyword>
<dbReference type="Pfam" id="PF13727">
    <property type="entry name" value="CoA_binding_3"/>
    <property type="match status" value="1"/>
</dbReference>
<keyword evidence="2" id="KW-0812">Transmembrane</keyword>
<proteinExistence type="inferred from homology"/>
<dbReference type="InterPro" id="IPR051203">
    <property type="entry name" value="Polysaccharide_Synthase-Rel"/>
</dbReference>
<feature type="domain" description="Polysaccharide biosynthesis protein CapD-like" evidence="3">
    <location>
        <begin position="291"/>
        <end position="574"/>
    </location>
</feature>
<dbReference type="EMBL" id="JAQIFT010000061">
    <property type="protein sequence ID" value="MDA3733196.1"/>
    <property type="molecule type" value="Genomic_DNA"/>
</dbReference>
<feature type="transmembrane region" description="Helical" evidence="2">
    <location>
        <begin position="74"/>
        <end position="92"/>
    </location>
</feature>
<sequence length="633" mass="70588">MYIFYKSILLVSDILLVNMALLVALILRFDLSIPSAYFEMYMDQFIVLTLIHLVVNISFRLYKCLLKYITTRELLYIGGATLLSCLLFASYGHLRGTAFPGTVYIFYTIILLLMMILSRFSYKFVNRILSKFSKSYILFKDHFNGVAKHRALLIGAGDAGAIIVRESKKSLKQHTKIIAALDDDKVKHRSSLNGVPILGAIENIEKYVENYNIDTIIVAIPSAGVVRIAEVLALCNKTDCRLKIFSGISSAISDDAPSAHLRNVKIEDLLGREEIVLDSTPVKENIVGRTILVTGGGGSIGSELCRQISAFKPDRLVIFDIYENNAYDLQNELLRNGFPKSSLTVLIGSVRDKGKLEEIFSLYKPDIVFHAAAHKHVPLMEDSPSEAIKNNVFGTLNVALCAREYRSRKFVLISTDKAVNPTNVMGTTKRICELIVQSINRTTTHTDFVAVRFGNVLGSNGSVIPLFRRQLEDGGPLTVTHPDIIRYFMTIPEAVRLILQAMSFAEGGEIFVLDMGQPVKILDLAENFIRLSGLEPYKDVDIVFTGLRPGEKLYEELLMDEEGIAKTPNKKIFIGHPSSMTFVELTEHLKYLHNAIESGFDLREALHHVVPTYRISPNGCDTPLGEKDTAQAG</sequence>
<dbReference type="InterPro" id="IPR003869">
    <property type="entry name" value="Polysac_CapD-like"/>
</dbReference>
<evidence type="ECO:0000313" key="4">
    <source>
        <dbReference type="EMBL" id="MDA3733196.1"/>
    </source>
</evidence>
<organism evidence="4 5">
    <name type="scientific">Holtiella tumoricola</name>
    <dbReference type="NCBI Taxonomy" id="3018743"/>
    <lineage>
        <taxon>Bacteria</taxon>
        <taxon>Bacillati</taxon>
        <taxon>Bacillota</taxon>
        <taxon>Clostridia</taxon>
        <taxon>Lachnospirales</taxon>
        <taxon>Cellulosilyticaceae</taxon>
        <taxon>Holtiella</taxon>
    </lineage>
</organism>
<protein>
    <submittedName>
        <fullName evidence="4">Nucleoside-diphosphate sugar epimerase/dehydratase</fullName>
    </submittedName>
</protein>
<dbReference type="PANTHER" id="PTHR43318">
    <property type="entry name" value="UDP-N-ACETYLGLUCOSAMINE 4,6-DEHYDRATASE"/>
    <property type="match status" value="1"/>
</dbReference>
<evidence type="ECO:0000256" key="1">
    <source>
        <dbReference type="ARBA" id="ARBA00007430"/>
    </source>
</evidence>
<dbReference type="SUPFAM" id="SSF51735">
    <property type="entry name" value="NAD(P)-binding Rossmann-fold domains"/>
    <property type="match status" value="1"/>
</dbReference>
<dbReference type="RefSeq" id="WP_271013082.1">
    <property type="nucleotide sequence ID" value="NZ_JAQIFT010000061.1"/>
</dbReference>
<comment type="caution">
    <text evidence="4">The sequence shown here is derived from an EMBL/GenBank/DDBJ whole genome shotgun (WGS) entry which is preliminary data.</text>
</comment>
<dbReference type="CDD" id="cd05237">
    <property type="entry name" value="UDP_invert_4-6DH_SDR_e"/>
    <property type="match status" value="1"/>
</dbReference>